<dbReference type="CDD" id="cd06577">
    <property type="entry name" value="PASTA_pknB"/>
    <property type="match status" value="1"/>
</dbReference>
<dbReference type="InterPro" id="IPR005543">
    <property type="entry name" value="PASTA_dom"/>
</dbReference>
<accession>A0ABV9I3Y0</accession>
<dbReference type="EMBL" id="JBHSFV010000019">
    <property type="protein sequence ID" value="MFC4636426.1"/>
    <property type="molecule type" value="Genomic_DNA"/>
</dbReference>
<evidence type="ECO:0000313" key="3">
    <source>
        <dbReference type="EMBL" id="MFC4636426.1"/>
    </source>
</evidence>
<dbReference type="RefSeq" id="WP_379982605.1">
    <property type="nucleotide sequence ID" value="NZ_JBHSFV010000019.1"/>
</dbReference>
<evidence type="ECO:0000256" key="1">
    <source>
        <dbReference type="SAM" id="Coils"/>
    </source>
</evidence>
<dbReference type="PROSITE" id="PS51178">
    <property type="entry name" value="PASTA"/>
    <property type="match status" value="1"/>
</dbReference>
<proteinExistence type="predicted"/>
<evidence type="ECO:0000313" key="4">
    <source>
        <dbReference type="Proteomes" id="UP001596043"/>
    </source>
</evidence>
<comment type="caution">
    <text evidence="3">The sequence shown here is derived from an EMBL/GenBank/DDBJ whole genome shotgun (WGS) entry which is preliminary data.</text>
</comment>
<dbReference type="SMART" id="SM00740">
    <property type="entry name" value="PASTA"/>
    <property type="match status" value="1"/>
</dbReference>
<organism evidence="3 4">
    <name type="scientific">Dokdonia ponticola</name>
    <dbReference type="NCBI Taxonomy" id="2041041"/>
    <lineage>
        <taxon>Bacteria</taxon>
        <taxon>Pseudomonadati</taxon>
        <taxon>Bacteroidota</taxon>
        <taxon>Flavobacteriia</taxon>
        <taxon>Flavobacteriales</taxon>
        <taxon>Flavobacteriaceae</taxon>
        <taxon>Dokdonia</taxon>
    </lineage>
</organism>
<dbReference type="Proteomes" id="UP001596043">
    <property type="component" value="Unassembled WGS sequence"/>
</dbReference>
<dbReference type="Gene3D" id="3.30.10.20">
    <property type="match status" value="1"/>
</dbReference>
<feature type="coiled-coil region" evidence="1">
    <location>
        <begin position="142"/>
        <end position="203"/>
    </location>
</feature>
<gene>
    <name evidence="3" type="ORF">ACFO3O_21140</name>
</gene>
<sequence length="416" mass="46983">MKLFFKVTLRDHLGKIPQEMKLAIQFFNSETKTWEKIDSEITGYQEGSYTFDYYIPSRIYGDQPTLRKVREVLQAGGMPMFRLVDANAKEQVHLLSKQGDYSMLEDAISYDFGNLFLLEREQIEGLDNPKVPSVLITTTKTTQDTTPEMEDLQKEVDELKEQLRQQEANTETNTTSAEQAEEIDFLNRRVSSLEAEKGVLEATITQQGQTINTQLGEINHYKNIEQQQLNTISTLKVEKQTLQDQLDLLSQETVEEEYIPKSVAANKLYTDVIDEIKIAKENTATSGFKLSNISINLKTVAEKDEGGLRFQVIDINNASAINGAAISDIKIDITEDETPIVNELIVPKLIGLTETAARNYLEKFSLRLDPVYQLIDTENSILSEGQAFKQSPEPGITTTPDTTITVIFAKNNQHLN</sequence>
<keyword evidence="4" id="KW-1185">Reference proteome</keyword>
<evidence type="ECO:0000259" key="2">
    <source>
        <dbReference type="PROSITE" id="PS51178"/>
    </source>
</evidence>
<dbReference type="Pfam" id="PF03793">
    <property type="entry name" value="PASTA"/>
    <property type="match status" value="1"/>
</dbReference>
<feature type="domain" description="PASTA" evidence="2">
    <location>
        <begin position="340"/>
        <end position="410"/>
    </location>
</feature>
<reference evidence="4" key="1">
    <citation type="journal article" date="2019" name="Int. J. Syst. Evol. Microbiol.">
        <title>The Global Catalogue of Microorganisms (GCM) 10K type strain sequencing project: providing services to taxonomists for standard genome sequencing and annotation.</title>
        <authorList>
            <consortium name="The Broad Institute Genomics Platform"/>
            <consortium name="The Broad Institute Genome Sequencing Center for Infectious Disease"/>
            <person name="Wu L."/>
            <person name="Ma J."/>
        </authorList>
    </citation>
    <scope>NUCLEOTIDE SEQUENCE [LARGE SCALE GENOMIC DNA]</scope>
    <source>
        <strain evidence="4">YJ-61-S</strain>
    </source>
</reference>
<keyword evidence="1" id="KW-0175">Coiled coil</keyword>
<name>A0ABV9I3Y0_9FLAO</name>
<protein>
    <submittedName>
        <fullName evidence="3">PASTA domain-containing protein</fullName>
    </submittedName>
</protein>